<reference evidence="2" key="1">
    <citation type="submission" date="2018-10" db="EMBL/GenBank/DDBJ databases">
        <title>Hidden diversity of soil giant viruses.</title>
        <authorList>
            <person name="Schulz F."/>
            <person name="Alteio L."/>
            <person name="Goudeau D."/>
            <person name="Ryan E.M."/>
            <person name="Malmstrom R.R."/>
            <person name="Blanchard J."/>
            <person name="Woyke T."/>
        </authorList>
    </citation>
    <scope>NUCLEOTIDE SEQUENCE</scope>
    <source>
        <strain evidence="2">EDV1</strain>
    </source>
</reference>
<keyword evidence="1" id="KW-1133">Transmembrane helix</keyword>
<protein>
    <submittedName>
        <fullName evidence="2">Uncharacterized protein</fullName>
    </submittedName>
</protein>
<dbReference type="EMBL" id="MK072067">
    <property type="protein sequence ID" value="AYV77824.1"/>
    <property type="molecule type" value="Genomic_DNA"/>
</dbReference>
<feature type="transmembrane region" description="Helical" evidence="1">
    <location>
        <begin position="315"/>
        <end position="340"/>
    </location>
</feature>
<feature type="transmembrane region" description="Helical" evidence="1">
    <location>
        <begin position="29"/>
        <end position="46"/>
    </location>
</feature>
<evidence type="ECO:0000256" key="1">
    <source>
        <dbReference type="SAM" id="Phobius"/>
    </source>
</evidence>
<name>A0A3G4ZU35_9VIRU</name>
<proteinExistence type="predicted"/>
<gene>
    <name evidence="2" type="ORF">Edafosvirus2_3</name>
</gene>
<organism evidence="2">
    <name type="scientific">Edafosvirus sp</name>
    <dbReference type="NCBI Taxonomy" id="2487765"/>
    <lineage>
        <taxon>Viruses</taxon>
        <taxon>Varidnaviria</taxon>
        <taxon>Bamfordvirae</taxon>
        <taxon>Nucleocytoviricota</taxon>
        <taxon>Megaviricetes</taxon>
        <taxon>Imitervirales</taxon>
        <taxon>Mimiviridae</taxon>
        <taxon>Klosneuvirinae</taxon>
    </lineage>
</organism>
<keyword evidence="1" id="KW-0472">Membrane</keyword>
<accession>A0A3G4ZU35</accession>
<evidence type="ECO:0000313" key="2">
    <source>
        <dbReference type="EMBL" id="AYV77824.1"/>
    </source>
</evidence>
<keyword evidence="1" id="KW-0812">Transmembrane</keyword>
<sequence>MRVVRSDCQNILQCRCGFNVNKFFWRYKMLFGVIMFIMTVPLLYYGKTNFDTNAQTNYNNINFFASHYSQTDEYYSLTITNYNIVGDTTPTKFIVDSIASPNTTLKLCDSLSNSGLLDDYKFTDTQCIKNECIKFDNCVPCNYVCESSQCNIFEEQELCVSEMTKYNCKITYGEKSLYACDQYPIKAIPICNASCPDIQCIGYGSCSCKNCTEQGYKIYDFTKNFVSHRVGYFAYKVNGKEYITSPKYEVVCGPEKSCGAWELFESINNQGHTLLTNQGAGVWEHGYSFNNIPIYYNKTNPYDTIRNPPEMISNIGSICMLAFGSIFCVVFVIVFCYQCYRAIDTTPMEQPQAIVPTVITVATIPHENKYLTATIPVQPPVPVSPNYYPDDSPKYNIPGGPDIPASRGYIIEYPVLHD</sequence>